<feature type="transmembrane region" description="Helical" evidence="1">
    <location>
        <begin position="310"/>
        <end position="331"/>
    </location>
</feature>
<dbReference type="InterPro" id="IPR002656">
    <property type="entry name" value="Acyl_transf_3_dom"/>
</dbReference>
<evidence type="ECO:0000256" key="1">
    <source>
        <dbReference type="SAM" id="Phobius"/>
    </source>
</evidence>
<feature type="transmembrane region" description="Helical" evidence="1">
    <location>
        <begin position="54"/>
        <end position="75"/>
    </location>
</feature>
<feature type="transmembrane region" description="Helical" evidence="1">
    <location>
        <begin position="257"/>
        <end position="275"/>
    </location>
</feature>
<feature type="transmembrane region" description="Helical" evidence="1">
    <location>
        <begin position="210"/>
        <end position="227"/>
    </location>
</feature>
<feature type="transmembrane region" description="Helical" evidence="1">
    <location>
        <begin position="287"/>
        <end position="304"/>
    </location>
</feature>
<dbReference type="PANTHER" id="PTHR23028">
    <property type="entry name" value="ACETYLTRANSFERASE"/>
    <property type="match status" value="1"/>
</dbReference>
<feature type="transmembrane region" description="Helical" evidence="1">
    <location>
        <begin position="156"/>
        <end position="175"/>
    </location>
</feature>
<dbReference type="RefSeq" id="WP_150672460.1">
    <property type="nucleotide sequence ID" value="NZ_CABVJE010000007.1"/>
</dbReference>
<dbReference type="GO" id="GO:0000271">
    <property type="term" value="P:polysaccharide biosynthetic process"/>
    <property type="evidence" value="ECO:0007669"/>
    <property type="project" value="TreeGrafter"/>
</dbReference>
<sequence length="362" mass="40469">MKLSTLLSRDNNNLDIFRVIAACMVIYGHAYALVPHSSKETDFIARLLKFDYSGSLAVNIFFFLSGLVVTNSLLSKRSPIDFIIARAFRIWPALIFTVVVTATIIGPIVTTLPIDQYFQDPATFKYVTNNITMSITHTLPGVFESNYFKSAVNGSLWTIPYEIAAYTALLAFFMLGASKSKWIAISIFLIIAVTPFLPEYLKLSFLPSSKLAVMLAPCFAAGAILALLKDHIHINLHVTSGLWILYFLINNSSIVPYLFYSALFVSILYLSSLAFTIKLKMKSDISYGIYLWGFPVQQILVAFFPEQGLIFNQISAMIICCILGYASWMLIEKNCSKYGSTLAKKLHRLSIPRTATCTTQEL</sequence>
<dbReference type="PANTHER" id="PTHR23028:SF53">
    <property type="entry name" value="ACYL_TRANSF_3 DOMAIN-CONTAINING PROTEIN"/>
    <property type="match status" value="1"/>
</dbReference>
<dbReference type="Proteomes" id="UP000327191">
    <property type="component" value="Unassembled WGS sequence"/>
</dbReference>
<reference evidence="3 4" key="1">
    <citation type="submission" date="2019-09" db="EMBL/GenBank/DDBJ databases">
        <authorList>
            <person name="Chandra G."/>
            <person name="Truman W A."/>
        </authorList>
    </citation>
    <scope>NUCLEOTIDE SEQUENCE [LARGE SCALE GENOMIC DNA]</scope>
    <source>
        <strain evidence="3">PS938</strain>
    </source>
</reference>
<feature type="transmembrane region" description="Helical" evidence="1">
    <location>
        <begin position="234"/>
        <end position="251"/>
    </location>
</feature>
<keyword evidence="1" id="KW-0472">Membrane</keyword>
<feature type="transmembrane region" description="Helical" evidence="1">
    <location>
        <begin position="87"/>
        <end position="109"/>
    </location>
</feature>
<dbReference type="OrthoDB" id="9767863at2"/>
<name>A0A5E7T483_PSEFL</name>
<gene>
    <name evidence="3" type="ORF">PS938_01834</name>
</gene>
<dbReference type="GO" id="GO:0016020">
    <property type="term" value="C:membrane"/>
    <property type="evidence" value="ECO:0007669"/>
    <property type="project" value="TreeGrafter"/>
</dbReference>
<proteinExistence type="predicted"/>
<accession>A0A5E7T483</accession>
<dbReference type="GO" id="GO:0016747">
    <property type="term" value="F:acyltransferase activity, transferring groups other than amino-acyl groups"/>
    <property type="evidence" value="ECO:0007669"/>
    <property type="project" value="InterPro"/>
</dbReference>
<feature type="transmembrane region" description="Helical" evidence="1">
    <location>
        <begin position="182"/>
        <end position="198"/>
    </location>
</feature>
<keyword evidence="1" id="KW-0812">Transmembrane</keyword>
<feature type="transmembrane region" description="Helical" evidence="1">
    <location>
        <begin position="16"/>
        <end position="34"/>
    </location>
</feature>
<evidence type="ECO:0000313" key="4">
    <source>
        <dbReference type="Proteomes" id="UP000327191"/>
    </source>
</evidence>
<keyword evidence="1" id="KW-1133">Transmembrane helix</keyword>
<feature type="domain" description="Acyltransferase 3" evidence="2">
    <location>
        <begin position="12"/>
        <end position="331"/>
    </location>
</feature>
<dbReference type="EMBL" id="CABVJE010000007">
    <property type="protein sequence ID" value="VVP93881.1"/>
    <property type="molecule type" value="Genomic_DNA"/>
</dbReference>
<protein>
    <recommendedName>
        <fullName evidence="2">Acyltransferase 3 domain-containing protein</fullName>
    </recommendedName>
</protein>
<organism evidence="3 4">
    <name type="scientific">Pseudomonas fluorescens</name>
    <dbReference type="NCBI Taxonomy" id="294"/>
    <lineage>
        <taxon>Bacteria</taxon>
        <taxon>Pseudomonadati</taxon>
        <taxon>Pseudomonadota</taxon>
        <taxon>Gammaproteobacteria</taxon>
        <taxon>Pseudomonadales</taxon>
        <taxon>Pseudomonadaceae</taxon>
        <taxon>Pseudomonas</taxon>
    </lineage>
</organism>
<dbReference type="AlphaFoldDB" id="A0A5E7T483"/>
<dbReference type="Pfam" id="PF01757">
    <property type="entry name" value="Acyl_transf_3"/>
    <property type="match status" value="1"/>
</dbReference>
<dbReference type="InterPro" id="IPR050879">
    <property type="entry name" value="Acyltransferase_3"/>
</dbReference>
<evidence type="ECO:0000259" key="2">
    <source>
        <dbReference type="Pfam" id="PF01757"/>
    </source>
</evidence>
<evidence type="ECO:0000313" key="3">
    <source>
        <dbReference type="EMBL" id="VVP93881.1"/>
    </source>
</evidence>